<reference evidence="2 3" key="1">
    <citation type="journal article" date="2020" name="ISME J.">
        <title>Uncovering the hidden diversity of litter-decomposition mechanisms in mushroom-forming fungi.</title>
        <authorList>
            <person name="Floudas D."/>
            <person name="Bentzer J."/>
            <person name="Ahren D."/>
            <person name="Johansson T."/>
            <person name="Persson P."/>
            <person name="Tunlid A."/>
        </authorList>
    </citation>
    <scope>NUCLEOTIDE SEQUENCE [LARGE SCALE GENOMIC DNA]</scope>
    <source>
        <strain evidence="2 3">CBS 101986</strain>
    </source>
</reference>
<sequence length="502" mass="53037">MTSIIIDDQDSAIIYSGSWFTDDTGKLDTMGNFGPPMLNTLHGTSSSGSLTTTFSGTQIWVTNSNQFFNPTGLNITCLIDNEVVPAIISTVPVNNVGVCLKDSLSDGPHTLVLHAVVTNQETFWFDYFHYVPSASVPLGSATLFVENTDEVLQSGLGTGWSAFSPGFQTTVPGSSFTYSFTGVSLIYYGFYDPSLPYDISLNTASYSIDGGSPTLFNTIVDAATRIDKPTGVRYNQILFQTNNLPKTKHTLKDTFHGSSTSTPLTLQFLVVKATPQSNGPSPPSTVAISPPSSFTTSFASLTSNTATPTAASSISVASTGNSSLISVTSTLSDNSTASTGIVSTLSLSISSSGIVSASSTAFPTPIASSKGGVNIGVIVGPVAGAIVVTAILFFFVFVRRWRQRPQSDHRARPFGGFGVGNVNTTVPTEAPTLSYTTGSSSRHWQLATATTGFQESPLLSSYVAPMTELTPSRASIRKDHVPNTVIQDIPIRHSGLPPSYFD</sequence>
<dbReference type="AlphaFoldDB" id="A0A8H5B8H4"/>
<evidence type="ECO:0000313" key="3">
    <source>
        <dbReference type="Proteomes" id="UP000567179"/>
    </source>
</evidence>
<evidence type="ECO:0000313" key="2">
    <source>
        <dbReference type="EMBL" id="KAF5318564.1"/>
    </source>
</evidence>
<name>A0A8H5B8H4_9AGAR</name>
<gene>
    <name evidence="2" type="ORF">D9619_010796</name>
</gene>
<dbReference type="Proteomes" id="UP000567179">
    <property type="component" value="Unassembled WGS sequence"/>
</dbReference>
<protein>
    <submittedName>
        <fullName evidence="2">Uncharacterized protein</fullName>
    </submittedName>
</protein>
<evidence type="ECO:0000256" key="1">
    <source>
        <dbReference type="SAM" id="Phobius"/>
    </source>
</evidence>
<accession>A0A8H5B8H4</accession>
<dbReference type="Gene3D" id="2.60.120.260">
    <property type="entry name" value="Galactose-binding domain-like"/>
    <property type="match status" value="2"/>
</dbReference>
<dbReference type="EMBL" id="JAACJJ010000030">
    <property type="protein sequence ID" value="KAF5318564.1"/>
    <property type="molecule type" value="Genomic_DNA"/>
</dbReference>
<keyword evidence="3" id="KW-1185">Reference proteome</keyword>
<keyword evidence="1" id="KW-1133">Transmembrane helix</keyword>
<proteinExistence type="predicted"/>
<keyword evidence="1" id="KW-0812">Transmembrane</keyword>
<dbReference type="OrthoDB" id="3052647at2759"/>
<keyword evidence="1" id="KW-0472">Membrane</keyword>
<organism evidence="2 3">
    <name type="scientific">Psilocybe cf. subviscida</name>
    <dbReference type="NCBI Taxonomy" id="2480587"/>
    <lineage>
        <taxon>Eukaryota</taxon>
        <taxon>Fungi</taxon>
        <taxon>Dikarya</taxon>
        <taxon>Basidiomycota</taxon>
        <taxon>Agaricomycotina</taxon>
        <taxon>Agaricomycetes</taxon>
        <taxon>Agaricomycetidae</taxon>
        <taxon>Agaricales</taxon>
        <taxon>Agaricineae</taxon>
        <taxon>Strophariaceae</taxon>
        <taxon>Psilocybe</taxon>
    </lineage>
</organism>
<comment type="caution">
    <text evidence="2">The sequence shown here is derived from an EMBL/GenBank/DDBJ whole genome shotgun (WGS) entry which is preliminary data.</text>
</comment>
<feature type="transmembrane region" description="Helical" evidence="1">
    <location>
        <begin position="375"/>
        <end position="398"/>
    </location>
</feature>